<feature type="transmembrane region" description="Helical" evidence="7">
    <location>
        <begin position="348"/>
        <end position="366"/>
    </location>
</feature>
<protein>
    <recommendedName>
        <fullName evidence="10">UNC93-like protein 3</fullName>
    </recommendedName>
</protein>
<feature type="region of interest" description="Disordered" evidence="6">
    <location>
        <begin position="1"/>
        <end position="63"/>
    </location>
</feature>
<dbReference type="PANTHER" id="PTHR19444">
    <property type="entry name" value="UNC-93 RELATED"/>
    <property type="match status" value="1"/>
</dbReference>
<comment type="subcellular location">
    <subcellularLocation>
        <location evidence="1">Membrane</location>
        <topology evidence="1">Multi-pass membrane protein</topology>
    </subcellularLocation>
</comment>
<sequence>MGSLTNDNEAVDPTPHSNFDSDSDSEAAPLVVSVHGGAASSDPSDPSPVVPRRRNQNQNQNQNHTRDVHILSWAFLFVFSAYGAAQNLESTVNNDGDIGTISLAILYLSFTLFSIVASPVVTLLGSKRALLLGTSGYLFFIAANLKPSWYTMAPASVYLGFTASIIWVGQGTYLTTAALTHAQDNNLHEGTVIGAFNGEFWGMFAGHQVIGNLLSLALLRDGEGDGVTGKNLLFTVFLLCMIIGIVMMCFLSKRDEKIHDKPTCTSLASLLRSSFAPLLDKRMLLIIPLIAYSGLQQAFVWAEYTEKIVTPALGISGVGGSMAVYGAADAICSLIAGRLTSGVHSITWIVSIGTFLQAFVLLWLLFGYRLTSGLMGTLNPLFMGAIWGVGDGVLNTQLSALLGLLFKNNKEAAFAQLKVWQCAAIAIVFFVYPYVSLNSMLVIMLVELVISISSFLFLMLGVVKSTTAVLLNQPS</sequence>
<dbReference type="EMBL" id="JAMRDG010000002">
    <property type="protein sequence ID" value="KAJ3683976.1"/>
    <property type="molecule type" value="Genomic_DNA"/>
</dbReference>
<evidence type="ECO:0000256" key="2">
    <source>
        <dbReference type="ARBA" id="ARBA00009172"/>
    </source>
</evidence>
<evidence type="ECO:0000256" key="5">
    <source>
        <dbReference type="ARBA" id="ARBA00023136"/>
    </source>
</evidence>
<dbReference type="InterPro" id="IPR051951">
    <property type="entry name" value="UNC-93_regulatory"/>
</dbReference>
<dbReference type="Proteomes" id="UP001210211">
    <property type="component" value="Unassembled WGS sequence"/>
</dbReference>
<feature type="transmembrane region" description="Helical" evidence="7">
    <location>
        <begin position="231"/>
        <end position="251"/>
    </location>
</feature>
<dbReference type="GO" id="GO:0016020">
    <property type="term" value="C:membrane"/>
    <property type="evidence" value="ECO:0007669"/>
    <property type="project" value="UniProtKB-SubCell"/>
</dbReference>
<feature type="transmembrane region" description="Helical" evidence="7">
    <location>
        <begin position="441"/>
        <end position="463"/>
    </location>
</feature>
<evidence type="ECO:0000256" key="6">
    <source>
        <dbReference type="SAM" id="MobiDB-lite"/>
    </source>
</evidence>
<dbReference type="PANTHER" id="PTHR19444:SF13">
    <property type="entry name" value="PROTEIN UNC-93 HOMOLOG A"/>
    <property type="match status" value="1"/>
</dbReference>
<feature type="transmembrane region" description="Helical" evidence="7">
    <location>
        <begin position="308"/>
        <end position="336"/>
    </location>
</feature>
<dbReference type="InterPro" id="IPR036259">
    <property type="entry name" value="MFS_trans_sf"/>
</dbReference>
<feature type="transmembrane region" description="Helical" evidence="7">
    <location>
        <begin position="68"/>
        <end position="86"/>
    </location>
</feature>
<name>A0AAD5Z2I8_9POAL</name>
<keyword evidence="4 7" id="KW-1133">Transmembrane helix</keyword>
<evidence type="ECO:0000256" key="1">
    <source>
        <dbReference type="ARBA" id="ARBA00004141"/>
    </source>
</evidence>
<feature type="transmembrane region" description="Helical" evidence="7">
    <location>
        <begin position="129"/>
        <end position="145"/>
    </location>
</feature>
<evidence type="ECO:0000313" key="8">
    <source>
        <dbReference type="EMBL" id="KAJ3683976.1"/>
    </source>
</evidence>
<dbReference type="Gene3D" id="1.20.1250.20">
    <property type="entry name" value="MFS general substrate transporter like domains"/>
    <property type="match status" value="1"/>
</dbReference>
<evidence type="ECO:0000256" key="7">
    <source>
        <dbReference type="SAM" id="Phobius"/>
    </source>
</evidence>
<comment type="caution">
    <text evidence="8">The sequence shown here is derived from an EMBL/GenBank/DDBJ whole genome shotgun (WGS) entry which is preliminary data.</text>
</comment>
<dbReference type="CDD" id="cd17338">
    <property type="entry name" value="MFS_unc93_like"/>
    <property type="match status" value="1"/>
</dbReference>
<evidence type="ECO:0000256" key="3">
    <source>
        <dbReference type="ARBA" id="ARBA00022692"/>
    </source>
</evidence>
<feature type="transmembrane region" description="Helical" evidence="7">
    <location>
        <begin position="386"/>
        <end position="405"/>
    </location>
</feature>
<proteinExistence type="inferred from homology"/>
<reference evidence="8 9" key="1">
    <citation type="journal article" date="2022" name="Cell">
        <title>Repeat-based holocentromeres influence genome architecture and karyotype evolution.</title>
        <authorList>
            <person name="Hofstatter P.G."/>
            <person name="Thangavel G."/>
            <person name="Lux T."/>
            <person name="Neumann P."/>
            <person name="Vondrak T."/>
            <person name="Novak P."/>
            <person name="Zhang M."/>
            <person name="Costa L."/>
            <person name="Castellani M."/>
            <person name="Scott A."/>
            <person name="Toegelov H."/>
            <person name="Fuchs J."/>
            <person name="Mata-Sucre Y."/>
            <person name="Dias Y."/>
            <person name="Vanzela A.L.L."/>
            <person name="Huettel B."/>
            <person name="Almeida C.C.S."/>
            <person name="Simkova H."/>
            <person name="Souza G."/>
            <person name="Pedrosa-Harand A."/>
            <person name="Macas J."/>
            <person name="Mayer K.F.X."/>
            <person name="Houben A."/>
            <person name="Marques A."/>
        </authorList>
    </citation>
    <scope>NUCLEOTIDE SEQUENCE [LARGE SCALE GENOMIC DNA]</scope>
    <source>
        <strain evidence="8">RhyTen1mFocal</strain>
    </source>
</reference>
<evidence type="ECO:0008006" key="10">
    <source>
        <dbReference type="Google" id="ProtNLM"/>
    </source>
</evidence>
<evidence type="ECO:0000313" key="9">
    <source>
        <dbReference type="Proteomes" id="UP001210211"/>
    </source>
</evidence>
<dbReference type="GO" id="GO:0055075">
    <property type="term" value="P:potassium ion homeostasis"/>
    <property type="evidence" value="ECO:0007669"/>
    <property type="project" value="InterPro"/>
</dbReference>
<keyword evidence="9" id="KW-1185">Reference proteome</keyword>
<keyword evidence="5 7" id="KW-0472">Membrane</keyword>
<dbReference type="SUPFAM" id="SSF103473">
    <property type="entry name" value="MFS general substrate transporter"/>
    <property type="match status" value="1"/>
</dbReference>
<keyword evidence="3 7" id="KW-0812">Transmembrane</keyword>
<dbReference type="InterPro" id="IPR044771">
    <property type="entry name" value="UN933_plant"/>
</dbReference>
<dbReference type="AlphaFoldDB" id="A0AAD5Z2I8"/>
<feature type="transmembrane region" description="Helical" evidence="7">
    <location>
        <begin position="98"/>
        <end position="117"/>
    </location>
</feature>
<comment type="similarity">
    <text evidence="2">Belongs to the unc-93 family.</text>
</comment>
<organism evidence="8 9">
    <name type="scientific">Rhynchospora tenuis</name>
    <dbReference type="NCBI Taxonomy" id="198213"/>
    <lineage>
        <taxon>Eukaryota</taxon>
        <taxon>Viridiplantae</taxon>
        <taxon>Streptophyta</taxon>
        <taxon>Embryophyta</taxon>
        <taxon>Tracheophyta</taxon>
        <taxon>Spermatophyta</taxon>
        <taxon>Magnoliopsida</taxon>
        <taxon>Liliopsida</taxon>
        <taxon>Poales</taxon>
        <taxon>Cyperaceae</taxon>
        <taxon>Cyperoideae</taxon>
        <taxon>Rhynchosporeae</taxon>
        <taxon>Rhynchospora</taxon>
    </lineage>
</organism>
<gene>
    <name evidence="8" type="ORF">LUZ61_013140</name>
</gene>
<accession>A0AAD5Z2I8</accession>
<dbReference type="Pfam" id="PF05978">
    <property type="entry name" value="UNC-93"/>
    <property type="match status" value="1"/>
</dbReference>
<feature type="transmembrane region" description="Helical" evidence="7">
    <location>
        <begin position="283"/>
        <end position="302"/>
    </location>
</feature>
<evidence type="ECO:0000256" key="4">
    <source>
        <dbReference type="ARBA" id="ARBA00022989"/>
    </source>
</evidence>
<feature type="transmembrane region" description="Helical" evidence="7">
    <location>
        <begin position="417"/>
        <end position="435"/>
    </location>
</feature>
<dbReference type="InterPro" id="IPR010291">
    <property type="entry name" value="Ion_channel_UNC-93"/>
</dbReference>